<evidence type="ECO:0000256" key="3">
    <source>
        <dbReference type="PIRSR" id="PIRSR016184-1"/>
    </source>
</evidence>
<dbReference type="EMBL" id="SJPW01000009">
    <property type="protein sequence ID" value="TWU44819.1"/>
    <property type="molecule type" value="Genomic_DNA"/>
</dbReference>
<dbReference type="PIRSF" id="PIRSF016184">
    <property type="entry name" value="PhzC_PhzF"/>
    <property type="match status" value="1"/>
</dbReference>
<name>A0A5C6ECD1_9BACT</name>
<comment type="caution">
    <text evidence="4">The sequence shown here is derived from an EMBL/GenBank/DDBJ whole genome shotgun (WGS) entry which is preliminary data.</text>
</comment>
<keyword evidence="5" id="KW-1185">Reference proteome</keyword>
<gene>
    <name evidence="4" type="primary">yddE_3</name>
    <name evidence="4" type="ORF">Poly51_58850</name>
</gene>
<protein>
    <submittedName>
        <fullName evidence="4">Putative isomerase YddE</fullName>
        <ecNumber evidence="4">5.1.-.-</ecNumber>
    </submittedName>
</protein>
<dbReference type="NCBIfam" id="TIGR00654">
    <property type="entry name" value="PhzF_family"/>
    <property type="match status" value="1"/>
</dbReference>
<dbReference type="InterPro" id="IPR003719">
    <property type="entry name" value="Phenazine_PhzF-like"/>
</dbReference>
<evidence type="ECO:0000313" key="4">
    <source>
        <dbReference type="EMBL" id="TWU44819.1"/>
    </source>
</evidence>
<dbReference type="EC" id="5.1.-.-" evidence="4"/>
<evidence type="ECO:0000256" key="2">
    <source>
        <dbReference type="ARBA" id="ARBA00023235"/>
    </source>
</evidence>
<dbReference type="PANTHER" id="PTHR13774">
    <property type="entry name" value="PHENAZINE BIOSYNTHESIS PROTEIN"/>
    <property type="match status" value="1"/>
</dbReference>
<dbReference type="SUPFAM" id="SSF54506">
    <property type="entry name" value="Diaminopimelate epimerase-like"/>
    <property type="match status" value="1"/>
</dbReference>
<keyword evidence="2 4" id="KW-0413">Isomerase</keyword>
<evidence type="ECO:0000313" key="5">
    <source>
        <dbReference type="Proteomes" id="UP000318288"/>
    </source>
</evidence>
<feature type="active site" evidence="3">
    <location>
        <position position="50"/>
    </location>
</feature>
<proteinExistence type="inferred from homology"/>
<dbReference type="RefSeq" id="WP_146462291.1">
    <property type="nucleotide sequence ID" value="NZ_SJPW01000009.1"/>
</dbReference>
<accession>A0A5C6ECD1</accession>
<reference evidence="4 5" key="1">
    <citation type="submission" date="2019-02" db="EMBL/GenBank/DDBJ databases">
        <title>Deep-cultivation of Planctomycetes and their phenomic and genomic characterization uncovers novel biology.</title>
        <authorList>
            <person name="Wiegand S."/>
            <person name="Jogler M."/>
            <person name="Boedeker C."/>
            <person name="Pinto D."/>
            <person name="Vollmers J."/>
            <person name="Rivas-Marin E."/>
            <person name="Kohn T."/>
            <person name="Peeters S.H."/>
            <person name="Heuer A."/>
            <person name="Rast P."/>
            <person name="Oberbeckmann S."/>
            <person name="Bunk B."/>
            <person name="Jeske O."/>
            <person name="Meyerdierks A."/>
            <person name="Storesund J.E."/>
            <person name="Kallscheuer N."/>
            <person name="Luecker S."/>
            <person name="Lage O.M."/>
            <person name="Pohl T."/>
            <person name="Merkel B.J."/>
            <person name="Hornburger P."/>
            <person name="Mueller R.-W."/>
            <person name="Bruemmer F."/>
            <person name="Labrenz M."/>
            <person name="Spormann A.M."/>
            <person name="Op Den Camp H."/>
            <person name="Overmann J."/>
            <person name="Amann R."/>
            <person name="Jetten M.S.M."/>
            <person name="Mascher T."/>
            <person name="Medema M.H."/>
            <person name="Devos D.P."/>
            <person name="Kaster A.-K."/>
            <person name="Ovreas L."/>
            <person name="Rohde M."/>
            <person name="Galperin M.Y."/>
            <person name="Jogler C."/>
        </authorList>
    </citation>
    <scope>NUCLEOTIDE SEQUENCE [LARGE SCALE GENOMIC DNA]</scope>
    <source>
        <strain evidence="4 5">Poly51</strain>
    </source>
</reference>
<dbReference type="GO" id="GO:0016853">
    <property type="term" value="F:isomerase activity"/>
    <property type="evidence" value="ECO:0007669"/>
    <property type="project" value="UniProtKB-KW"/>
</dbReference>
<organism evidence="4 5">
    <name type="scientific">Rubripirellula tenax</name>
    <dbReference type="NCBI Taxonomy" id="2528015"/>
    <lineage>
        <taxon>Bacteria</taxon>
        <taxon>Pseudomonadati</taxon>
        <taxon>Planctomycetota</taxon>
        <taxon>Planctomycetia</taxon>
        <taxon>Pirellulales</taxon>
        <taxon>Pirellulaceae</taxon>
        <taxon>Rubripirellula</taxon>
    </lineage>
</organism>
<comment type="similarity">
    <text evidence="1">Belongs to the PhzF family.</text>
</comment>
<dbReference type="PANTHER" id="PTHR13774:SF17">
    <property type="entry name" value="PHENAZINE BIOSYNTHESIS-LIKE DOMAIN-CONTAINING PROTEIN"/>
    <property type="match status" value="1"/>
</dbReference>
<dbReference type="Gene3D" id="3.10.310.10">
    <property type="entry name" value="Diaminopimelate Epimerase, Chain A, domain 1"/>
    <property type="match status" value="2"/>
</dbReference>
<dbReference type="Proteomes" id="UP000318288">
    <property type="component" value="Unassembled WGS sequence"/>
</dbReference>
<dbReference type="AlphaFoldDB" id="A0A5C6ECD1"/>
<evidence type="ECO:0000256" key="1">
    <source>
        <dbReference type="ARBA" id="ARBA00008270"/>
    </source>
</evidence>
<dbReference type="Pfam" id="PF02567">
    <property type="entry name" value="PhzC-PhzF"/>
    <property type="match status" value="1"/>
</dbReference>
<dbReference type="OrthoDB" id="9788221at2"/>
<sequence length="275" mass="29989">MFIPNSIPIWQVDAFADRPFSGNPAAVCILENFPSNHWMQNVAAEMNLSETAFIVPTDESNSFHLRWFTPATEVDLCGHATLAAAHTLIEQKRIDTNLPIRFQTRSGELPCSQSGSRITLDFPLVSARGDVESDTKNALLAALGIQEAVVLRTKFDLVAAVSDARIVEALRPDFNALEKIETRGAMITASSRIDGVDFISRFFAPRCGINEDPVTGSAHCFLAPFWAKQLNKTSLVGHQASSRGGKVYCEVAGDRVHLSGNAVTVWKGHLLVAPE</sequence>
<dbReference type="GO" id="GO:0005737">
    <property type="term" value="C:cytoplasm"/>
    <property type="evidence" value="ECO:0007669"/>
    <property type="project" value="TreeGrafter"/>
</dbReference>